<evidence type="ECO:0000313" key="23">
    <source>
        <dbReference type="Proteomes" id="UP000504623"/>
    </source>
</evidence>
<dbReference type="PROSITE" id="PS51192">
    <property type="entry name" value="HELICASE_ATP_BIND_1"/>
    <property type="match status" value="1"/>
</dbReference>
<evidence type="ECO:0000256" key="5">
    <source>
        <dbReference type="ARBA" id="ARBA00022741"/>
    </source>
</evidence>
<evidence type="ECO:0000256" key="8">
    <source>
        <dbReference type="ARBA" id="ARBA00022806"/>
    </source>
</evidence>
<evidence type="ECO:0000256" key="17">
    <source>
        <dbReference type="ARBA" id="ARBA00053573"/>
    </source>
</evidence>
<keyword evidence="6" id="KW-0227">DNA damage</keyword>
<dbReference type="InterPro" id="IPR014001">
    <property type="entry name" value="Helicase_ATP-bd"/>
</dbReference>
<dbReference type="GO" id="GO:0016787">
    <property type="term" value="F:hydrolase activity"/>
    <property type="evidence" value="ECO:0007669"/>
    <property type="project" value="UniProtKB-KW"/>
</dbReference>
<dbReference type="InterPro" id="IPR050474">
    <property type="entry name" value="Hel308_SKI2-like"/>
</dbReference>
<dbReference type="GO" id="GO:0043138">
    <property type="term" value="F:3'-5' DNA helicase activity"/>
    <property type="evidence" value="ECO:0007669"/>
    <property type="project" value="UniProtKB-EC"/>
</dbReference>
<accession>A0A9B0TP99</accession>
<evidence type="ECO:0000256" key="16">
    <source>
        <dbReference type="ARBA" id="ARBA00048988"/>
    </source>
</evidence>
<feature type="domain" description="Helicase C-terminal" evidence="22">
    <location>
        <begin position="576"/>
        <end position="768"/>
    </location>
</feature>
<dbReference type="CDD" id="cd18026">
    <property type="entry name" value="DEXHc_POLQ-like"/>
    <property type="match status" value="1"/>
</dbReference>
<evidence type="ECO:0000256" key="14">
    <source>
        <dbReference type="ARBA" id="ARBA00034617"/>
    </source>
</evidence>
<dbReference type="FunFam" id="3.40.50.300:FF:001293">
    <property type="entry name" value="helicase POLQ-like isoform X5"/>
    <property type="match status" value="1"/>
</dbReference>
<evidence type="ECO:0000256" key="7">
    <source>
        <dbReference type="ARBA" id="ARBA00022801"/>
    </source>
</evidence>
<comment type="similarity">
    <text evidence="3">Belongs to the helicase family. SKI2 subfamily.</text>
</comment>
<keyword evidence="8" id="KW-0347">Helicase</keyword>
<evidence type="ECO:0000256" key="1">
    <source>
        <dbReference type="ARBA" id="ARBA00004123"/>
    </source>
</evidence>
<dbReference type="InterPro" id="IPR048960">
    <property type="entry name" value="POLQ-like_helical"/>
</dbReference>
<dbReference type="SUPFAM" id="SSF158702">
    <property type="entry name" value="Sec63 N-terminal domain-like"/>
    <property type="match status" value="1"/>
</dbReference>
<dbReference type="PANTHER" id="PTHR47961:SF12">
    <property type="entry name" value="HELICASE POLQ-LIKE"/>
    <property type="match status" value="1"/>
</dbReference>
<evidence type="ECO:0000256" key="4">
    <source>
        <dbReference type="ARBA" id="ARBA00022454"/>
    </source>
</evidence>
<evidence type="ECO:0000256" key="11">
    <source>
        <dbReference type="ARBA" id="ARBA00023204"/>
    </source>
</evidence>
<dbReference type="Pfam" id="PF21099">
    <property type="entry name" value="POLQ_helical"/>
    <property type="match status" value="1"/>
</dbReference>
<name>A0A9B0TP99_CHRAS</name>
<dbReference type="GO" id="GO:0005524">
    <property type="term" value="F:ATP binding"/>
    <property type="evidence" value="ECO:0007669"/>
    <property type="project" value="UniProtKB-KW"/>
</dbReference>
<evidence type="ECO:0000256" key="12">
    <source>
        <dbReference type="ARBA" id="ARBA00023235"/>
    </source>
</evidence>
<dbReference type="SUPFAM" id="SSF46785">
    <property type="entry name" value="Winged helix' DNA-binding domain"/>
    <property type="match status" value="1"/>
</dbReference>
<dbReference type="CDD" id="cd18795">
    <property type="entry name" value="SF2_C_Ski2"/>
    <property type="match status" value="1"/>
</dbReference>
<dbReference type="InterPro" id="IPR001650">
    <property type="entry name" value="Helicase_C-like"/>
</dbReference>
<dbReference type="InterPro" id="IPR036390">
    <property type="entry name" value="WH_DNA-bd_sf"/>
</dbReference>
<dbReference type="RefSeq" id="XP_006867787.1">
    <property type="nucleotide sequence ID" value="XM_006867725.1"/>
</dbReference>
<reference evidence="24" key="1">
    <citation type="submission" date="2025-08" db="UniProtKB">
        <authorList>
            <consortium name="RefSeq"/>
        </authorList>
    </citation>
    <scope>IDENTIFICATION</scope>
    <source>
        <tissue evidence="24">Spleen</tissue>
    </source>
</reference>
<evidence type="ECO:0000256" key="10">
    <source>
        <dbReference type="ARBA" id="ARBA00023125"/>
    </source>
</evidence>
<evidence type="ECO:0000256" key="20">
    <source>
        <dbReference type="ARBA" id="ARBA00076391"/>
    </source>
</evidence>
<proteinExistence type="inferred from homology"/>
<dbReference type="GO" id="GO:0003677">
    <property type="term" value="F:DNA binding"/>
    <property type="evidence" value="ECO:0007669"/>
    <property type="project" value="UniProtKB-KW"/>
</dbReference>
<keyword evidence="7" id="KW-0378">Hydrolase</keyword>
<comment type="catalytic activity">
    <reaction evidence="14">
        <text>Couples ATP hydrolysis with the unwinding of duplex DNA by translocating in the 3'-5' direction.</text>
        <dbReference type="EC" id="5.6.2.4"/>
    </reaction>
</comment>
<keyword evidence="4" id="KW-0158">Chromosome</keyword>
<evidence type="ECO:0000256" key="19">
    <source>
        <dbReference type="ARBA" id="ARBA00074990"/>
    </source>
</evidence>
<comment type="subcellular location">
    <subcellularLocation>
        <location evidence="2">Chromosome</location>
    </subcellularLocation>
    <subcellularLocation>
        <location evidence="1">Nucleus</location>
    </subcellularLocation>
</comment>
<dbReference type="GO" id="GO:0005634">
    <property type="term" value="C:nucleus"/>
    <property type="evidence" value="ECO:0007669"/>
    <property type="project" value="UniProtKB-SubCell"/>
</dbReference>
<dbReference type="PANTHER" id="PTHR47961">
    <property type="entry name" value="DNA POLYMERASE THETA, PUTATIVE (AFU_ORTHOLOGUE AFUA_1G05260)-RELATED"/>
    <property type="match status" value="1"/>
</dbReference>
<dbReference type="GeneID" id="102818904"/>
<dbReference type="SUPFAM" id="SSF52540">
    <property type="entry name" value="P-loop containing nucleoside triphosphate hydrolases"/>
    <property type="match status" value="1"/>
</dbReference>
<evidence type="ECO:0000256" key="9">
    <source>
        <dbReference type="ARBA" id="ARBA00022840"/>
    </source>
</evidence>
<evidence type="ECO:0000256" key="18">
    <source>
        <dbReference type="ARBA" id="ARBA00069099"/>
    </source>
</evidence>
<dbReference type="Gene3D" id="1.10.150.20">
    <property type="entry name" value="5' to 3' exonuclease, C-terminal subdomain"/>
    <property type="match status" value="1"/>
</dbReference>
<dbReference type="InterPro" id="IPR027417">
    <property type="entry name" value="P-loop_NTPase"/>
</dbReference>
<organism evidence="23 24">
    <name type="scientific">Chrysochloris asiatica</name>
    <name type="common">Cape golden mole</name>
    <dbReference type="NCBI Taxonomy" id="185453"/>
    <lineage>
        <taxon>Eukaryota</taxon>
        <taxon>Metazoa</taxon>
        <taxon>Chordata</taxon>
        <taxon>Craniata</taxon>
        <taxon>Vertebrata</taxon>
        <taxon>Euteleostomi</taxon>
        <taxon>Mammalia</taxon>
        <taxon>Eutheria</taxon>
        <taxon>Afrotheria</taxon>
        <taxon>Chrysochloridae</taxon>
        <taxon>Chrysochlorinae</taxon>
        <taxon>Chrysochloris</taxon>
    </lineage>
</organism>
<keyword evidence="9" id="KW-0067">ATP-binding</keyword>
<dbReference type="FunFam" id="1.10.3380.20:FF:000002">
    <property type="entry name" value="helicase POLQ-like isoform X1"/>
    <property type="match status" value="1"/>
</dbReference>
<dbReference type="OrthoDB" id="2320933at2759"/>
<evidence type="ECO:0000256" key="6">
    <source>
        <dbReference type="ARBA" id="ARBA00022763"/>
    </source>
</evidence>
<keyword evidence="13" id="KW-0539">Nucleus</keyword>
<keyword evidence="23" id="KW-1185">Reference proteome</keyword>
<evidence type="ECO:0000313" key="24">
    <source>
        <dbReference type="RefSeq" id="XP_006867787.1"/>
    </source>
</evidence>
<dbReference type="EC" id="5.6.2.4" evidence="15"/>
<dbReference type="InterPro" id="IPR011545">
    <property type="entry name" value="DEAD/DEAH_box_helicase_dom"/>
</dbReference>
<dbReference type="SMART" id="SM00490">
    <property type="entry name" value="HELICc"/>
    <property type="match status" value="1"/>
</dbReference>
<sequence>MDENGSDENVCRIRRLVFFRKRNRPSLGSICAAPTAAELTPGNAEEEEIVADRRRKTVGVQPVEVQPHHFSDSMAFPVSRLWGGDRNPRFLSPIPTERGWETLFLLSFQYNDSEEDMFGDYDSFAENSFLAHVDDLEQKYMQLSEHKNHDTDLATEDLCSESIKDNKVSITSVDNFTPLKTDEHTKNQSRHKDITIEPETDILYDVPSSQVLYFENLQSSSNDWSNQFTKEIDWNSPSHQTVNEKLSLNCLEELQQNDDSSKVQTSSDITKRKSLTDRLKNAMTGNAKIQTPVLSKTKQLKETLLSKEIHIAEKTLESSSDDRGPFYSLPSKVRDLYVQFKGIEKLYEWQHTCLTLNSVQERKNLIYSLPTSGGKTLVAEILMLQELLCHRKDVLMVLPYVAIVQEKISGLSPFGVELGFFVEEYAGSKGRFPPVKRREKKSLYIATIEKGHSLVNSLIETERISSLGLVVVDELHMIGEGSRGAILEMTLAKILYTSKTTQIIGMSATLNNVEDLQEFLQAEYYTNQFRPVELKEYLKINDELYEVDSKAEDGITFSRLLNYKYSDTLKKMDPDRLIALVTEVIPKYSCLVFCPTKKNCENVAEMICKFLSKEYLKHREKEKHEVIKNLKNINNGNLCPVLKHTVPFGVAYHHSGLTNSERKLLEEAYSTGVLCLFTCTSTLAAGVNLPARRVILRAPYVAKEFLKRSQYKQMIGRAGRAGIDTVGESILILQEKDKQQVLELIRSPLENCYSHLVQEFAKGIQTLFLSLIGLKIATNLSDIYHFMNGTFLGVQQKILLKEKSLWEITVESLNCLTDKGLLQKDTIYKSEEEFQCNFRITGLGRASFKGMIDLAYCDILYKDLKKGLEGLVLENLLHLVYLTTPYDMVFQSDPDWMIYFKQFSQLSPAEQKVAAFVGVSESFIGKKASGQAIKKKVDKDIVNRLYLSFILYTLLKETSIWSVSEKFNVPRGYIQNLLTGAASFSSCVLHFCEELEEFWVYKALLVELTKKLTYCVKAELIPLMEVTGVLEARAKQLYSAGYKSLMHLANADPEMLIKTIDHLSRRQAKQIVSSAKMLLHEKAEALQEEVEELLRLPSDVPGILLPSTEKP</sequence>
<keyword evidence="11" id="KW-0234">DNA repair</keyword>
<keyword evidence="10" id="KW-0238">DNA-binding</keyword>
<evidence type="ECO:0000256" key="3">
    <source>
        <dbReference type="ARBA" id="ARBA00010140"/>
    </source>
</evidence>
<protein>
    <recommendedName>
        <fullName evidence="18">Helicase POLQ-like</fullName>
        <ecNumber evidence="15">5.6.2.4</ecNumber>
    </recommendedName>
    <alternativeName>
        <fullName evidence="20">Mus308-like helicase</fullName>
    </alternativeName>
    <alternativeName>
        <fullName evidence="19">POLQ-like helicase</fullName>
    </alternativeName>
</protein>
<dbReference type="SMART" id="SM00487">
    <property type="entry name" value="DEXDc"/>
    <property type="match status" value="1"/>
</dbReference>
<evidence type="ECO:0000256" key="2">
    <source>
        <dbReference type="ARBA" id="ARBA00004286"/>
    </source>
</evidence>
<dbReference type="GO" id="GO:0005694">
    <property type="term" value="C:chromosome"/>
    <property type="evidence" value="ECO:0007669"/>
    <property type="project" value="UniProtKB-SubCell"/>
</dbReference>
<evidence type="ECO:0000256" key="13">
    <source>
        <dbReference type="ARBA" id="ARBA00023242"/>
    </source>
</evidence>
<evidence type="ECO:0000259" key="21">
    <source>
        <dbReference type="PROSITE" id="PS51192"/>
    </source>
</evidence>
<keyword evidence="5" id="KW-0547">Nucleotide-binding</keyword>
<evidence type="ECO:0000259" key="22">
    <source>
        <dbReference type="PROSITE" id="PS51194"/>
    </source>
</evidence>
<evidence type="ECO:0000256" key="15">
    <source>
        <dbReference type="ARBA" id="ARBA00034808"/>
    </source>
</evidence>
<feature type="domain" description="Helicase ATP-binding" evidence="21">
    <location>
        <begin position="356"/>
        <end position="528"/>
    </location>
</feature>
<dbReference type="PROSITE" id="PS51194">
    <property type="entry name" value="HELICASE_CTER"/>
    <property type="match status" value="1"/>
</dbReference>
<dbReference type="FunFam" id="3.40.50.300:FF:000813">
    <property type="entry name" value="helicase POLQ-like isoform X1"/>
    <property type="match status" value="1"/>
</dbReference>
<dbReference type="AlphaFoldDB" id="A0A9B0TP99"/>
<dbReference type="Gene3D" id="1.10.3380.20">
    <property type="match status" value="1"/>
</dbReference>
<comment type="catalytic activity">
    <reaction evidence="16">
        <text>ATP + H2O = ADP + phosphate + H(+)</text>
        <dbReference type="Rhea" id="RHEA:13065"/>
        <dbReference type="ChEBI" id="CHEBI:15377"/>
        <dbReference type="ChEBI" id="CHEBI:15378"/>
        <dbReference type="ChEBI" id="CHEBI:30616"/>
        <dbReference type="ChEBI" id="CHEBI:43474"/>
        <dbReference type="ChEBI" id="CHEBI:456216"/>
        <dbReference type="EC" id="5.6.2.4"/>
    </reaction>
</comment>
<comment type="function">
    <text evidence="17">Single-stranded 3'-5' DNA helicase that plays a key role in homology-driven double-strand break (DSB) repair. Involved in different DSB repair mechanisms that are guided by annealing of extensive stretches of complementary bases at break ends, such as microhomology-mediated end-joining (MMEJ), single-strand annealing (SSA) or synthesis-dependent strand annealing (SDSA). Possesses both DNA unwinding and annealing activities. Forms a complex with RAD51, stimulating HELQ DNA helicase activity and ability to unwing DNA. Efficiently unwinds substrates containing 3' overhangs or a D-loop. In contrast, interaction with the replication protein A (RPA/RP-A) complex inhibits DNA unwinding by HELQ but strongly stimulates DNA strand annealing. Triggers displacement of RPA from single-stranded DNA to facilitate annealing of complementary sequences.</text>
</comment>
<dbReference type="Pfam" id="PF00270">
    <property type="entry name" value="DEAD"/>
    <property type="match status" value="1"/>
</dbReference>
<dbReference type="Pfam" id="PF20470">
    <property type="entry name" value="HTH_61"/>
    <property type="match status" value="1"/>
</dbReference>
<dbReference type="Pfam" id="PF00271">
    <property type="entry name" value="Helicase_C"/>
    <property type="match status" value="1"/>
</dbReference>
<dbReference type="GO" id="GO:0006281">
    <property type="term" value="P:DNA repair"/>
    <property type="evidence" value="ECO:0007669"/>
    <property type="project" value="UniProtKB-KW"/>
</dbReference>
<dbReference type="InterPro" id="IPR046931">
    <property type="entry name" value="HTH_61"/>
</dbReference>
<dbReference type="Proteomes" id="UP000504623">
    <property type="component" value="Unplaced"/>
</dbReference>
<gene>
    <name evidence="24" type="primary">HELQ</name>
</gene>
<dbReference type="FunFam" id="1.10.150.20:FF:000058">
    <property type="entry name" value="Helicase, POLQ like"/>
    <property type="match status" value="1"/>
</dbReference>
<dbReference type="Gene3D" id="3.40.50.300">
    <property type="entry name" value="P-loop containing nucleotide triphosphate hydrolases"/>
    <property type="match status" value="2"/>
</dbReference>
<dbReference type="CTD" id="113510"/>
<keyword evidence="12" id="KW-0413">Isomerase</keyword>